<dbReference type="InterPro" id="IPR011032">
    <property type="entry name" value="GroES-like_sf"/>
</dbReference>
<organism evidence="2 3">
    <name type="scientific">Periconia macrospinosa</name>
    <dbReference type="NCBI Taxonomy" id="97972"/>
    <lineage>
        <taxon>Eukaryota</taxon>
        <taxon>Fungi</taxon>
        <taxon>Dikarya</taxon>
        <taxon>Ascomycota</taxon>
        <taxon>Pezizomycotina</taxon>
        <taxon>Dothideomycetes</taxon>
        <taxon>Pleosporomycetidae</taxon>
        <taxon>Pleosporales</taxon>
        <taxon>Massarineae</taxon>
        <taxon>Periconiaceae</taxon>
        <taxon>Periconia</taxon>
    </lineage>
</organism>
<dbReference type="SMART" id="SM00829">
    <property type="entry name" value="PKS_ER"/>
    <property type="match status" value="1"/>
</dbReference>
<evidence type="ECO:0000259" key="1">
    <source>
        <dbReference type="SMART" id="SM00829"/>
    </source>
</evidence>
<dbReference type="SUPFAM" id="SSF50129">
    <property type="entry name" value="GroES-like"/>
    <property type="match status" value="1"/>
</dbReference>
<sequence>MATNTFLPPIMKAWTFSQPGTHRQVLSQTTVPTPNLPTGDEVLIKIEYAGLSFGDLKTMGLIPSFLRTKNSVPGTDYAGVIIAKGPLAPSKFEIGTEVFGTLETDSKRHGTGALCEYICLSTSSNNIVAPVPSNMTLQEAGAVAIGGLMAMLICKNGGIKEDCGIRMLVHGSSGQCGTAFIQVAKAMGAKEIVATCSTPNFDMVKRLGADVTIDYRKEAPFSEYLAKEYGDRKFDIIVDTVGAQDVYTHSPAFLKDDCVYVNIGDYTNGLFRTVFHWFVNLYWPQWLGGTPRRFIMFGPWETPKVIDPLTKLMADGKIKPVIERTVAFDQVLEGYDVVATKRTRGKVMVKVASS</sequence>
<accession>A0A2V1E7Y0</accession>
<dbReference type="SUPFAM" id="SSF51735">
    <property type="entry name" value="NAD(P)-binding Rossmann-fold domains"/>
    <property type="match status" value="1"/>
</dbReference>
<gene>
    <name evidence="2" type="ORF">DM02DRAFT_724176</name>
</gene>
<evidence type="ECO:0000313" key="3">
    <source>
        <dbReference type="Proteomes" id="UP000244855"/>
    </source>
</evidence>
<dbReference type="GO" id="GO:0005739">
    <property type="term" value="C:mitochondrion"/>
    <property type="evidence" value="ECO:0007669"/>
    <property type="project" value="TreeGrafter"/>
</dbReference>
<dbReference type="PANTHER" id="PTHR11695:SF294">
    <property type="entry name" value="RETICULON-4-INTERACTING PROTEIN 1, MITOCHONDRIAL"/>
    <property type="match status" value="1"/>
</dbReference>
<dbReference type="Proteomes" id="UP000244855">
    <property type="component" value="Unassembled WGS sequence"/>
</dbReference>
<keyword evidence="3" id="KW-1185">Reference proteome</keyword>
<dbReference type="Pfam" id="PF08240">
    <property type="entry name" value="ADH_N"/>
    <property type="match status" value="1"/>
</dbReference>
<dbReference type="PANTHER" id="PTHR11695">
    <property type="entry name" value="ALCOHOL DEHYDROGENASE RELATED"/>
    <property type="match status" value="1"/>
</dbReference>
<dbReference type="InterPro" id="IPR013149">
    <property type="entry name" value="ADH-like_C"/>
</dbReference>
<dbReference type="STRING" id="97972.A0A2V1E7Y0"/>
<reference evidence="2 3" key="1">
    <citation type="journal article" date="2018" name="Sci. Rep.">
        <title>Comparative genomics provides insights into the lifestyle and reveals functional heterogeneity of dark septate endophytic fungi.</title>
        <authorList>
            <person name="Knapp D.G."/>
            <person name="Nemeth J.B."/>
            <person name="Barry K."/>
            <person name="Hainaut M."/>
            <person name="Henrissat B."/>
            <person name="Johnson J."/>
            <person name="Kuo A."/>
            <person name="Lim J.H.P."/>
            <person name="Lipzen A."/>
            <person name="Nolan M."/>
            <person name="Ohm R.A."/>
            <person name="Tamas L."/>
            <person name="Grigoriev I.V."/>
            <person name="Spatafora J.W."/>
            <person name="Nagy L.G."/>
            <person name="Kovacs G.M."/>
        </authorList>
    </citation>
    <scope>NUCLEOTIDE SEQUENCE [LARGE SCALE GENOMIC DNA]</scope>
    <source>
        <strain evidence="2 3">DSE2036</strain>
    </source>
</reference>
<dbReference type="Gene3D" id="3.90.180.10">
    <property type="entry name" value="Medium-chain alcohol dehydrogenases, catalytic domain"/>
    <property type="match status" value="1"/>
</dbReference>
<dbReference type="InterPro" id="IPR050700">
    <property type="entry name" value="YIM1/Zinc_Alcohol_DH_Fams"/>
</dbReference>
<dbReference type="InterPro" id="IPR020843">
    <property type="entry name" value="ER"/>
</dbReference>
<dbReference type="InterPro" id="IPR013154">
    <property type="entry name" value="ADH-like_N"/>
</dbReference>
<dbReference type="AlphaFoldDB" id="A0A2V1E7Y0"/>
<proteinExistence type="predicted"/>
<dbReference type="Gene3D" id="3.40.50.720">
    <property type="entry name" value="NAD(P)-binding Rossmann-like Domain"/>
    <property type="match status" value="1"/>
</dbReference>
<protein>
    <submittedName>
        <fullName evidence="2">NAD(P)-binding protein</fullName>
    </submittedName>
</protein>
<dbReference type="InterPro" id="IPR036291">
    <property type="entry name" value="NAD(P)-bd_dom_sf"/>
</dbReference>
<dbReference type="CDD" id="cd08267">
    <property type="entry name" value="MDR1"/>
    <property type="match status" value="1"/>
</dbReference>
<feature type="domain" description="Enoyl reductase (ER)" evidence="1">
    <location>
        <begin position="24"/>
        <end position="349"/>
    </location>
</feature>
<name>A0A2V1E7Y0_9PLEO</name>
<dbReference type="GO" id="GO:0016491">
    <property type="term" value="F:oxidoreductase activity"/>
    <property type="evidence" value="ECO:0007669"/>
    <property type="project" value="InterPro"/>
</dbReference>
<dbReference type="OrthoDB" id="201656at2759"/>
<evidence type="ECO:0000313" key="2">
    <source>
        <dbReference type="EMBL" id="PVI06486.1"/>
    </source>
</evidence>
<dbReference type="EMBL" id="KZ805308">
    <property type="protein sequence ID" value="PVI06486.1"/>
    <property type="molecule type" value="Genomic_DNA"/>
</dbReference>
<dbReference type="Pfam" id="PF00107">
    <property type="entry name" value="ADH_zinc_N"/>
    <property type="match status" value="1"/>
</dbReference>